<organism evidence="2 3">
    <name type="scientific">Racocetra fulgida</name>
    <dbReference type="NCBI Taxonomy" id="60492"/>
    <lineage>
        <taxon>Eukaryota</taxon>
        <taxon>Fungi</taxon>
        <taxon>Fungi incertae sedis</taxon>
        <taxon>Mucoromycota</taxon>
        <taxon>Glomeromycotina</taxon>
        <taxon>Glomeromycetes</taxon>
        <taxon>Diversisporales</taxon>
        <taxon>Gigasporaceae</taxon>
        <taxon>Racocetra</taxon>
    </lineage>
</organism>
<dbReference type="Proteomes" id="UP000789396">
    <property type="component" value="Unassembled WGS sequence"/>
</dbReference>
<evidence type="ECO:0000259" key="1">
    <source>
        <dbReference type="Pfam" id="PF01755"/>
    </source>
</evidence>
<proteinExistence type="predicted"/>
<dbReference type="CDD" id="cd06532">
    <property type="entry name" value="Glyco_transf_25"/>
    <property type="match status" value="1"/>
</dbReference>
<sequence>HIYVINLEYRIDRRKRMEALGDYLGLDLDFFKAVSQYDSVALSRLNESDLGAGVKGCYLSHYEILESIVENGYESALIFEDDVDIELNITDIMTEVHHNLPDDWDLLYLGDCAERDSKYIETNLTVHVLHKSGFAQCLHGYAVTAKGARKLIEKLNIDKPENHVDMDIPNLVVSGEITGYSIHPQIVVQFKGVNDKSDVSPGYVGGTYPLMNSTLLFLGYDPNNSNDPI</sequence>
<protein>
    <submittedName>
        <fullName evidence="2">3607_t:CDS:1</fullName>
    </submittedName>
</protein>
<name>A0A9N9P363_9GLOM</name>
<evidence type="ECO:0000313" key="3">
    <source>
        <dbReference type="Proteomes" id="UP000789396"/>
    </source>
</evidence>
<reference evidence="2" key="1">
    <citation type="submission" date="2021-06" db="EMBL/GenBank/DDBJ databases">
        <authorList>
            <person name="Kallberg Y."/>
            <person name="Tangrot J."/>
            <person name="Rosling A."/>
        </authorList>
    </citation>
    <scope>NUCLEOTIDE SEQUENCE</scope>
    <source>
        <strain evidence="2">IN212</strain>
    </source>
</reference>
<keyword evidence="3" id="KW-1185">Reference proteome</keyword>
<dbReference type="EMBL" id="CAJVPZ010055026">
    <property type="protein sequence ID" value="CAG8783903.1"/>
    <property type="molecule type" value="Genomic_DNA"/>
</dbReference>
<dbReference type="AlphaFoldDB" id="A0A9N9P363"/>
<accession>A0A9N9P363</accession>
<dbReference type="Pfam" id="PF01755">
    <property type="entry name" value="Glyco_transf_25"/>
    <property type="match status" value="1"/>
</dbReference>
<dbReference type="InterPro" id="IPR002654">
    <property type="entry name" value="Glyco_trans_25"/>
</dbReference>
<gene>
    <name evidence="2" type="ORF">RFULGI_LOCUS16067</name>
</gene>
<evidence type="ECO:0000313" key="2">
    <source>
        <dbReference type="EMBL" id="CAG8783903.1"/>
    </source>
</evidence>
<feature type="non-terminal residue" evidence="2">
    <location>
        <position position="1"/>
    </location>
</feature>
<feature type="domain" description="Glycosyl transferase family 25" evidence="1">
    <location>
        <begin position="1"/>
        <end position="155"/>
    </location>
</feature>
<dbReference type="OrthoDB" id="2326236at2759"/>
<comment type="caution">
    <text evidence="2">The sequence shown here is derived from an EMBL/GenBank/DDBJ whole genome shotgun (WGS) entry which is preliminary data.</text>
</comment>